<gene>
    <name evidence="14" type="primary">EGR2</name>
    <name evidence="14" type="ORF">LOCC1_G004331</name>
</gene>
<feature type="domain" description="Zn(2)-C6 fungal-type" evidence="12">
    <location>
        <begin position="113"/>
        <end position="142"/>
    </location>
</feature>
<evidence type="ECO:0000259" key="13">
    <source>
        <dbReference type="PROSITE" id="PS50157"/>
    </source>
</evidence>
<evidence type="ECO:0000256" key="11">
    <source>
        <dbReference type="SAM" id="Phobius"/>
    </source>
</evidence>
<keyword evidence="11" id="KW-0472">Membrane</keyword>
<dbReference type="PROSITE" id="PS00028">
    <property type="entry name" value="ZINC_FINGER_C2H2_1"/>
    <property type="match status" value="2"/>
</dbReference>
<dbReference type="InterPro" id="IPR036236">
    <property type="entry name" value="Znf_C2H2_sf"/>
</dbReference>
<dbReference type="EMBL" id="QGMI01000636">
    <property type="protein sequence ID" value="TVY38132.1"/>
    <property type="molecule type" value="Genomic_DNA"/>
</dbReference>
<keyword evidence="11" id="KW-1133">Transmembrane helix</keyword>
<dbReference type="InterPro" id="IPR001138">
    <property type="entry name" value="Zn2Cys6_DnaBD"/>
</dbReference>
<dbReference type="Proteomes" id="UP000443090">
    <property type="component" value="Unassembled WGS sequence"/>
</dbReference>
<keyword evidence="8" id="KW-0804">Transcription</keyword>
<sequence length="957" mass="107465">SLGSDNSLNLSMGDAMQYEEQDNCQTPYSATESEAGKITSPFSCNVCKRNYSRVDHLARHYRSHTREKPFTCATCNKAFARADLLKRHSISHNDKRDMQRQNNSSHLSRVAQACLSCAGSKLKCEGEKPCQRCRQKNILCTFPPSNLKTKNVIKSRIPEIKHLQQDLDMDGLEGAQTLTTLDGHNRILDCDAQTQCLLTTDASDVAFSQHTGMPPSGAMHDSHQEVSSTPLVDDPLLGIDESSLAEFLRDVMMPETPISLAGQQSMDFLPQHISGRDVFDFGMDSSLDMNDGDFGWINSQDCLRQQQSTWNPHFEVGHPVDRGLRTADVSSGMTAGAEAFQKSVWQWKPNQTEHSTAEQANLSISYKDMQLQYLEARLAPDILDQRIECNSRDKILAMLLSTCEPRRFSSIVSSFPSADLLDSLMHLFFRSDLHSTDAFIHLPTFKPQYQMPELNGIIVAAGAVLSNVPTVRKFGFAIQESVRSALCQKCTNDNSQTRDLQLIQTYALELSLGLWSGNKRKMEIAESSSQPLITMLRRSGYFGRRTPATPPEAADDDKTLDHKWRAWVDAESFKRVAFHTVIHDTQASISLLTRPLISYAEVSLELPYTSALWRAKNAHAWRDIYLSLPGISSRIPSLMHCVHDIQPLSKVQDVIDLRFSTSIILHAIVTDPFFFLLLGFAVLGFPQSVFIFFALLVSRTAGTNSSQWSLVSEYRQLEFILKIQSPERHWNGALISTSWHQELCQLLEHFRITVPGGMSQEAIVLQELYMMNLHVSFEELQLFAGKEGNEEAQRVYPLLKQWFGNRKSREAIFHAGQVLRAANSFPSSQLRDFYAVALYHVALCVWVYGMCSLGSTRSPDQRLGGEYDEVIWLDGEETASSRRFIANARGIPMIQGREPNSACRLDNPKAMMESIIGVMGRSCTSGNQGVPPLVENLSQLMRDLGNAFQVMGKYRRG</sequence>
<dbReference type="SMART" id="SM00355">
    <property type="entry name" value="ZnF_C2H2"/>
    <property type="match status" value="2"/>
</dbReference>
<dbReference type="InterPro" id="IPR036864">
    <property type="entry name" value="Zn2-C6_fun-type_DNA-bd_sf"/>
</dbReference>
<dbReference type="OrthoDB" id="40579at2759"/>
<keyword evidence="2" id="KW-0479">Metal-binding</keyword>
<dbReference type="SMART" id="SM00066">
    <property type="entry name" value="GAL4"/>
    <property type="match status" value="1"/>
</dbReference>
<keyword evidence="9" id="KW-0539">Nucleus</keyword>
<dbReference type="CDD" id="cd00067">
    <property type="entry name" value="GAL4"/>
    <property type="match status" value="1"/>
</dbReference>
<evidence type="ECO:0000256" key="5">
    <source>
        <dbReference type="ARBA" id="ARBA00022833"/>
    </source>
</evidence>
<dbReference type="FunFam" id="3.30.160.60:FF:000064">
    <property type="entry name" value="Early growth response protein 3"/>
    <property type="match status" value="1"/>
</dbReference>
<dbReference type="GO" id="GO:0000981">
    <property type="term" value="F:DNA-binding transcription factor activity, RNA polymerase II-specific"/>
    <property type="evidence" value="ECO:0007669"/>
    <property type="project" value="InterPro"/>
</dbReference>
<evidence type="ECO:0000256" key="2">
    <source>
        <dbReference type="ARBA" id="ARBA00022723"/>
    </source>
</evidence>
<feature type="domain" description="C2H2-type" evidence="13">
    <location>
        <begin position="42"/>
        <end position="69"/>
    </location>
</feature>
<evidence type="ECO:0000259" key="12">
    <source>
        <dbReference type="PROSITE" id="PS50048"/>
    </source>
</evidence>
<dbReference type="CDD" id="cd12148">
    <property type="entry name" value="fungal_TF_MHR"/>
    <property type="match status" value="1"/>
</dbReference>
<evidence type="ECO:0000256" key="10">
    <source>
        <dbReference type="PROSITE-ProRule" id="PRU00042"/>
    </source>
</evidence>
<keyword evidence="15" id="KW-1185">Reference proteome</keyword>
<comment type="subcellular location">
    <subcellularLocation>
        <location evidence="1">Nucleus</location>
    </subcellularLocation>
</comment>
<dbReference type="PROSITE" id="PS00463">
    <property type="entry name" value="ZN2_CY6_FUNGAL_1"/>
    <property type="match status" value="1"/>
</dbReference>
<protein>
    <submittedName>
        <fullName evidence="14">E3 SUMO-protein ligase</fullName>
    </submittedName>
</protein>
<feature type="domain" description="C2H2-type" evidence="13">
    <location>
        <begin position="70"/>
        <end position="97"/>
    </location>
</feature>
<evidence type="ECO:0000256" key="9">
    <source>
        <dbReference type="ARBA" id="ARBA00023242"/>
    </source>
</evidence>
<evidence type="ECO:0000313" key="14">
    <source>
        <dbReference type="EMBL" id="TVY38132.1"/>
    </source>
</evidence>
<dbReference type="SUPFAM" id="SSF57701">
    <property type="entry name" value="Zn2/Cys6 DNA-binding domain"/>
    <property type="match status" value="1"/>
</dbReference>
<evidence type="ECO:0000256" key="7">
    <source>
        <dbReference type="ARBA" id="ARBA00023125"/>
    </source>
</evidence>
<keyword evidence="7" id="KW-0238">DNA-binding</keyword>
<evidence type="ECO:0000256" key="4">
    <source>
        <dbReference type="ARBA" id="ARBA00022771"/>
    </source>
</evidence>
<dbReference type="PANTHER" id="PTHR47660:SF2">
    <property type="entry name" value="TRANSCRIPTION FACTOR WITH C2H2 AND ZN(2)-CYS(6) DNA BINDING DOMAIN (EUROFUNG)"/>
    <property type="match status" value="1"/>
</dbReference>
<dbReference type="PROSITE" id="PS50048">
    <property type="entry name" value="ZN2_CY6_FUNGAL_2"/>
    <property type="match status" value="1"/>
</dbReference>
<dbReference type="InterPro" id="IPR007219">
    <property type="entry name" value="XnlR_reg_dom"/>
</dbReference>
<dbReference type="Gene3D" id="4.10.240.10">
    <property type="entry name" value="Zn(2)-C6 fungal-type DNA-binding domain"/>
    <property type="match status" value="1"/>
</dbReference>
<dbReference type="GO" id="GO:0006351">
    <property type="term" value="P:DNA-templated transcription"/>
    <property type="evidence" value="ECO:0007669"/>
    <property type="project" value="InterPro"/>
</dbReference>
<reference evidence="14 15" key="1">
    <citation type="submission" date="2018-05" db="EMBL/GenBank/DDBJ databases">
        <title>Genome sequencing and assembly of the regulated plant pathogen Lachnellula willkommii and related sister species for the development of diagnostic species identification markers.</title>
        <authorList>
            <person name="Giroux E."/>
            <person name="Bilodeau G."/>
        </authorList>
    </citation>
    <scope>NUCLEOTIDE SEQUENCE [LARGE SCALE GENOMIC DNA]</scope>
    <source>
        <strain evidence="14 15">CBS 160.35</strain>
    </source>
</reference>
<dbReference type="PROSITE" id="PS50157">
    <property type="entry name" value="ZINC_FINGER_C2H2_2"/>
    <property type="match status" value="2"/>
</dbReference>
<dbReference type="GO" id="GO:0016874">
    <property type="term" value="F:ligase activity"/>
    <property type="evidence" value="ECO:0007669"/>
    <property type="project" value="UniProtKB-KW"/>
</dbReference>
<keyword evidence="5" id="KW-0862">Zinc</keyword>
<keyword evidence="14" id="KW-0436">Ligase</keyword>
<dbReference type="Pfam" id="PF00172">
    <property type="entry name" value="Zn_clus"/>
    <property type="match status" value="1"/>
</dbReference>
<evidence type="ECO:0000256" key="1">
    <source>
        <dbReference type="ARBA" id="ARBA00004123"/>
    </source>
</evidence>
<proteinExistence type="predicted"/>
<comment type="caution">
    <text evidence="14">The sequence shown here is derived from an EMBL/GenBank/DDBJ whole genome shotgun (WGS) entry which is preliminary data.</text>
</comment>
<dbReference type="PANTHER" id="PTHR47660">
    <property type="entry name" value="TRANSCRIPTION FACTOR WITH C2H2 AND ZN(2)-CYS(6) DNA BINDING DOMAIN (EUROFUNG)-RELATED-RELATED"/>
    <property type="match status" value="1"/>
</dbReference>
<dbReference type="GO" id="GO:0005634">
    <property type="term" value="C:nucleus"/>
    <property type="evidence" value="ECO:0007669"/>
    <property type="project" value="UniProtKB-SubCell"/>
</dbReference>
<evidence type="ECO:0000256" key="3">
    <source>
        <dbReference type="ARBA" id="ARBA00022737"/>
    </source>
</evidence>
<feature type="transmembrane region" description="Helical" evidence="11">
    <location>
        <begin position="673"/>
        <end position="697"/>
    </location>
</feature>
<dbReference type="InterPro" id="IPR013087">
    <property type="entry name" value="Znf_C2H2_type"/>
</dbReference>
<evidence type="ECO:0000313" key="15">
    <source>
        <dbReference type="Proteomes" id="UP000443090"/>
    </source>
</evidence>
<keyword evidence="4 10" id="KW-0863">Zinc-finger</keyword>
<dbReference type="GO" id="GO:0003677">
    <property type="term" value="F:DNA binding"/>
    <property type="evidence" value="ECO:0007669"/>
    <property type="project" value="UniProtKB-KW"/>
</dbReference>
<dbReference type="SUPFAM" id="SSF57667">
    <property type="entry name" value="beta-beta-alpha zinc fingers"/>
    <property type="match status" value="1"/>
</dbReference>
<dbReference type="AlphaFoldDB" id="A0A8H8RNA4"/>
<dbReference type="GO" id="GO:0008270">
    <property type="term" value="F:zinc ion binding"/>
    <property type="evidence" value="ECO:0007669"/>
    <property type="project" value="UniProtKB-KW"/>
</dbReference>
<name>A0A8H8RNA4_9HELO</name>
<organism evidence="14 15">
    <name type="scientific">Lachnellula occidentalis</name>
    <dbReference type="NCBI Taxonomy" id="215460"/>
    <lineage>
        <taxon>Eukaryota</taxon>
        <taxon>Fungi</taxon>
        <taxon>Dikarya</taxon>
        <taxon>Ascomycota</taxon>
        <taxon>Pezizomycotina</taxon>
        <taxon>Leotiomycetes</taxon>
        <taxon>Helotiales</taxon>
        <taxon>Lachnaceae</taxon>
        <taxon>Lachnellula</taxon>
    </lineage>
</organism>
<dbReference type="Pfam" id="PF00096">
    <property type="entry name" value="zf-C2H2"/>
    <property type="match status" value="2"/>
</dbReference>
<dbReference type="Pfam" id="PF04082">
    <property type="entry name" value="Fungal_trans"/>
    <property type="match status" value="1"/>
</dbReference>
<dbReference type="Gene3D" id="3.30.160.60">
    <property type="entry name" value="Classic Zinc Finger"/>
    <property type="match status" value="2"/>
</dbReference>
<evidence type="ECO:0000256" key="8">
    <source>
        <dbReference type="ARBA" id="ARBA00023163"/>
    </source>
</evidence>
<feature type="non-terminal residue" evidence="14">
    <location>
        <position position="1"/>
    </location>
</feature>
<evidence type="ECO:0000256" key="6">
    <source>
        <dbReference type="ARBA" id="ARBA00023015"/>
    </source>
</evidence>
<keyword evidence="11" id="KW-0812">Transmembrane</keyword>
<keyword evidence="6" id="KW-0805">Transcription regulation</keyword>
<accession>A0A8H8RNA4</accession>
<keyword evidence="3" id="KW-0677">Repeat</keyword>